<gene>
    <name evidence="1" type="ORF">HERI1096_LOCUS34894</name>
</gene>
<proteinExistence type="predicted"/>
<protein>
    <submittedName>
        <fullName evidence="1">Uncharacterized protein</fullName>
    </submittedName>
</protein>
<dbReference type="EMBL" id="HBHX01063114">
    <property type="protein sequence ID" value="CAE0143582.1"/>
    <property type="molecule type" value="Transcribed_RNA"/>
</dbReference>
<accession>A0A7S3BUH8</accession>
<dbReference type="AlphaFoldDB" id="A0A7S3BUH8"/>
<sequence>MDQIRWELVCPLPPSIAQRAPRDLVLPTTPPPPACKDPKRRAVVTHKREGCRRPRNFGNLSSSAGQRMLRLCPGASCCRLTSANATTAFAMSPRSNRSNFHPVVTNVYGVLAMLPLRPAHQLSLERRTFWMSPPARTVNQSGAFMRLHGACSTLNRSLPIPAAINPHQSLRVLLQSMGIGTPILIRANHQRLQPRPLSLLLLLPRRLLLPTLHCQMASVCSTVQGKFCTLSIGRCSVLRRLHRPCDERVLHPCVDPTASSILCTVEHD</sequence>
<organism evidence="1">
    <name type="scientific">Haptolina ericina</name>
    <dbReference type="NCBI Taxonomy" id="156174"/>
    <lineage>
        <taxon>Eukaryota</taxon>
        <taxon>Haptista</taxon>
        <taxon>Haptophyta</taxon>
        <taxon>Prymnesiophyceae</taxon>
        <taxon>Prymnesiales</taxon>
        <taxon>Prymnesiaceae</taxon>
        <taxon>Haptolina</taxon>
    </lineage>
</organism>
<reference evidence="1" key="1">
    <citation type="submission" date="2021-01" db="EMBL/GenBank/DDBJ databases">
        <authorList>
            <person name="Corre E."/>
            <person name="Pelletier E."/>
            <person name="Niang G."/>
            <person name="Scheremetjew M."/>
            <person name="Finn R."/>
            <person name="Kale V."/>
            <person name="Holt S."/>
            <person name="Cochrane G."/>
            <person name="Meng A."/>
            <person name="Brown T."/>
            <person name="Cohen L."/>
        </authorList>
    </citation>
    <scope>NUCLEOTIDE SEQUENCE</scope>
    <source>
        <strain evidence="1">CCMP281</strain>
    </source>
</reference>
<evidence type="ECO:0000313" key="1">
    <source>
        <dbReference type="EMBL" id="CAE0143582.1"/>
    </source>
</evidence>
<name>A0A7S3BUH8_9EUKA</name>